<feature type="transmembrane region" description="Helical" evidence="6">
    <location>
        <begin position="304"/>
        <end position="320"/>
    </location>
</feature>
<feature type="transmembrane region" description="Helical" evidence="6">
    <location>
        <begin position="369"/>
        <end position="387"/>
    </location>
</feature>
<feature type="transmembrane region" description="Helical" evidence="6">
    <location>
        <begin position="407"/>
        <end position="427"/>
    </location>
</feature>
<dbReference type="Gene3D" id="1.10.287.70">
    <property type="match status" value="1"/>
</dbReference>
<dbReference type="EMBL" id="CAMXCT030000451">
    <property type="protein sequence ID" value="CAL4766330.1"/>
    <property type="molecule type" value="Genomic_DNA"/>
</dbReference>
<protein>
    <submittedName>
        <fullName evidence="10">Voltage-dependent T-type calcium channel subunit alpha-1H</fullName>
    </submittedName>
</protein>
<evidence type="ECO:0000256" key="2">
    <source>
        <dbReference type="ARBA" id="ARBA00022692"/>
    </source>
</evidence>
<dbReference type="AlphaFoldDB" id="A0A9P1BTC1"/>
<sequence length="480" mass="53684">MLLVHHLDSAMPGDDAMTEELDLVPQDQDVVEAPKASSPFCFRNESISDSHESEGESTRNLVISLRRELLDRLDRQHEVLSLLLKAPAKSGRRQSRHSRISADVSVSPAPPPMHSRPLGKNSFTPKLFSTFTQHDLEHAEMANLKDEALQKDVVTSPSCRTRGEVKESCLARVVRSHWFDLLCALVVISNSIFLGVEVEMSISSGGKRNPTLQAIQYIYSAWFLLELLARIAVDGRKLFVGEDWMWGWLDVTVVLTSIWEVTLDLMFLIVQTDADGEVPGVSGLKALRIIRITRVVKAVRLMRVFRFVMAFRTLITSILYTLKSLFWALMLLFVIVYVFGVLFTQAVTDNVREPATPMTEVQLQASESFKSLDATMLSLFMSIAGGVSWGEVLPALKAINDAWVGLYLFYIAFTYFAVLNVVTGVFCQSAIESAQNDHTTVVHSILKNKELHLNKLRDLFSNLGDGGLEAITFAAFEEKI</sequence>
<dbReference type="InterPro" id="IPR027359">
    <property type="entry name" value="Volt_channel_dom_sf"/>
</dbReference>
<keyword evidence="3 6" id="KW-1133">Transmembrane helix</keyword>
<feature type="non-terminal residue" evidence="8">
    <location>
        <position position="480"/>
    </location>
</feature>
<dbReference type="GO" id="GO:0001518">
    <property type="term" value="C:voltage-gated sodium channel complex"/>
    <property type="evidence" value="ECO:0007669"/>
    <property type="project" value="TreeGrafter"/>
</dbReference>
<dbReference type="InterPro" id="IPR043203">
    <property type="entry name" value="VGCC_Ca_Na"/>
</dbReference>
<proteinExistence type="predicted"/>
<evidence type="ECO:0000256" key="5">
    <source>
        <dbReference type="SAM" id="MobiDB-lite"/>
    </source>
</evidence>
<feature type="compositionally biased region" description="Basic residues" evidence="5">
    <location>
        <begin position="90"/>
        <end position="99"/>
    </location>
</feature>
<dbReference type="OrthoDB" id="433201at2759"/>
<evidence type="ECO:0000313" key="10">
    <source>
        <dbReference type="EMBL" id="CAL4766330.1"/>
    </source>
</evidence>
<evidence type="ECO:0000256" key="1">
    <source>
        <dbReference type="ARBA" id="ARBA00004141"/>
    </source>
</evidence>
<comment type="subcellular location">
    <subcellularLocation>
        <location evidence="1">Membrane</location>
        <topology evidence="1">Multi-pass membrane protein</topology>
    </subcellularLocation>
</comment>
<dbReference type="GO" id="GO:0005248">
    <property type="term" value="F:voltage-gated sodium channel activity"/>
    <property type="evidence" value="ECO:0007669"/>
    <property type="project" value="TreeGrafter"/>
</dbReference>
<evidence type="ECO:0000313" key="9">
    <source>
        <dbReference type="EMBL" id="CAL1132393.1"/>
    </source>
</evidence>
<evidence type="ECO:0000256" key="6">
    <source>
        <dbReference type="SAM" id="Phobius"/>
    </source>
</evidence>
<dbReference type="PANTHER" id="PTHR10037:SF62">
    <property type="entry name" value="SODIUM CHANNEL PROTEIN 60E"/>
    <property type="match status" value="1"/>
</dbReference>
<reference evidence="9" key="2">
    <citation type="submission" date="2024-04" db="EMBL/GenBank/DDBJ databases">
        <authorList>
            <person name="Chen Y."/>
            <person name="Shah S."/>
            <person name="Dougan E. K."/>
            <person name="Thang M."/>
            <person name="Chan C."/>
        </authorList>
    </citation>
    <scope>NUCLEOTIDE SEQUENCE [LARGE SCALE GENOMIC DNA]</scope>
</reference>
<name>A0A9P1BTC1_9DINO</name>
<dbReference type="Proteomes" id="UP001152797">
    <property type="component" value="Unassembled WGS sequence"/>
</dbReference>
<reference evidence="8" key="1">
    <citation type="submission" date="2022-10" db="EMBL/GenBank/DDBJ databases">
        <authorList>
            <person name="Chen Y."/>
            <person name="Dougan E. K."/>
            <person name="Chan C."/>
            <person name="Rhodes N."/>
            <person name="Thang M."/>
        </authorList>
    </citation>
    <scope>NUCLEOTIDE SEQUENCE</scope>
</reference>
<dbReference type="EMBL" id="CAMXCT020000451">
    <property type="protein sequence ID" value="CAL1132393.1"/>
    <property type="molecule type" value="Genomic_DNA"/>
</dbReference>
<dbReference type="Pfam" id="PF00520">
    <property type="entry name" value="Ion_trans"/>
    <property type="match status" value="1"/>
</dbReference>
<dbReference type="EMBL" id="CAMXCT010000451">
    <property type="protein sequence ID" value="CAI3979018.1"/>
    <property type="molecule type" value="Genomic_DNA"/>
</dbReference>
<feature type="transmembrane region" description="Helical" evidence="6">
    <location>
        <begin position="326"/>
        <end position="348"/>
    </location>
</feature>
<dbReference type="SUPFAM" id="SSF81324">
    <property type="entry name" value="Voltage-gated potassium channels"/>
    <property type="match status" value="1"/>
</dbReference>
<dbReference type="PANTHER" id="PTHR10037">
    <property type="entry name" value="VOLTAGE-GATED CATION CHANNEL CALCIUM AND SODIUM"/>
    <property type="match status" value="1"/>
</dbReference>
<organism evidence="8">
    <name type="scientific">Cladocopium goreaui</name>
    <dbReference type="NCBI Taxonomy" id="2562237"/>
    <lineage>
        <taxon>Eukaryota</taxon>
        <taxon>Sar</taxon>
        <taxon>Alveolata</taxon>
        <taxon>Dinophyceae</taxon>
        <taxon>Suessiales</taxon>
        <taxon>Symbiodiniaceae</taxon>
        <taxon>Cladocopium</taxon>
    </lineage>
</organism>
<evidence type="ECO:0000313" key="11">
    <source>
        <dbReference type="Proteomes" id="UP001152797"/>
    </source>
</evidence>
<evidence type="ECO:0000259" key="7">
    <source>
        <dbReference type="Pfam" id="PF00520"/>
    </source>
</evidence>
<evidence type="ECO:0000313" key="8">
    <source>
        <dbReference type="EMBL" id="CAI3979018.1"/>
    </source>
</evidence>
<comment type="caution">
    <text evidence="8">The sequence shown here is derived from an EMBL/GenBank/DDBJ whole genome shotgun (WGS) entry which is preliminary data.</text>
</comment>
<keyword evidence="2 6" id="KW-0812">Transmembrane</keyword>
<dbReference type="Gene3D" id="1.20.120.350">
    <property type="entry name" value="Voltage-gated potassium channels. Chain C"/>
    <property type="match status" value="1"/>
</dbReference>
<evidence type="ECO:0000256" key="3">
    <source>
        <dbReference type="ARBA" id="ARBA00022989"/>
    </source>
</evidence>
<feature type="region of interest" description="Disordered" evidence="5">
    <location>
        <begin position="90"/>
        <end position="119"/>
    </location>
</feature>
<dbReference type="InterPro" id="IPR005821">
    <property type="entry name" value="Ion_trans_dom"/>
</dbReference>
<keyword evidence="11" id="KW-1185">Reference proteome</keyword>
<gene>
    <name evidence="8" type="ORF">C1SCF055_LOCUS7005</name>
</gene>
<accession>A0A9P1BTC1</accession>
<feature type="domain" description="Ion transport" evidence="7">
    <location>
        <begin position="177"/>
        <end position="426"/>
    </location>
</feature>
<evidence type="ECO:0000256" key="4">
    <source>
        <dbReference type="ARBA" id="ARBA00023136"/>
    </source>
</evidence>
<keyword evidence="4 6" id="KW-0472">Membrane</keyword>